<evidence type="ECO:0000313" key="1">
    <source>
        <dbReference type="EMBL" id="KAJ1141130.1"/>
    </source>
</evidence>
<name>A0AAV7QPX6_PLEWA</name>
<gene>
    <name evidence="1" type="ORF">NDU88_007465</name>
</gene>
<reference evidence="1" key="1">
    <citation type="journal article" date="2022" name="bioRxiv">
        <title>Sequencing and chromosome-scale assembly of the giantPleurodeles waltlgenome.</title>
        <authorList>
            <person name="Brown T."/>
            <person name="Elewa A."/>
            <person name="Iarovenko S."/>
            <person name="Subramanian E."/>
            <person name="Araus A.J."/>
            <person name="Petzold A."/>
            <person name="Susuki M."/>
            <person name="Suzuki K.-i.T."/>
            <person name="Hayashi T."/>
            <person name="Toyoda A."/>
            <person name="Oliveira C."/>
            <person name="Osipova E."/>
            <person name="Leigh N.D."/>
            <person name="Simon A."/>
            <person name="Yun M.H."/>
        </authorList>
    </citation>
    <scope>NUCLEOTIDE SEQUENCE</scope>
    <source>
        <strain evidence="1">20211129_DDA</strain>
        <tissue evidence="1">Liver</tissue>
    </source>
</reference>
<evidence type="ECO:0000313" key="2">
    <source>
        <dbReference type="Proteomes" id="UP001066276"/>
    </source>
</evidence>
<comment type="caution">
    <text evidence="1">The sequence shown here is derived from an EMBL/GenBank/DDBJ whole genome shotgun (WGS) entry which is preliminary data.</text>
</comment>
<keyword evidence="2" id="KW-1185">Reference proteome</keyword>
<dbReference type="Proteomes" id="UP001066276">
    <property type="component" value="Chromosome 6"/>
</dbReference>
<sequence length="109" mass="12222">MRIWFNAILAWSNQKISDLEDNFNQLDSTTVQSREDINGTKAKLDEMEARACQSNLRFVGVPEGQDKDQDVAQLLKMHKAKVVSLHHALDAAAVILSSTQEARDQLNKA</sequence>
<dbReference type="AlphaFoldDB" id="A0AAV7QPX6"/>
<proteinExistence type="predicted"/>
<accession>A0AAV7QPX6</accession>
<organism evidence="1 2">
    <name type="scientific">Pleurodeles waltl</name>
    <name type="common">Iberian ribbed newt</name>
    <dbReference type="NCBI Taxonomy" id="8319"/>
    <lineage>
        <taxon>Eukaryota</taxon>
        <taxon>Metazoa</taxon>
        <taxon>Chordata</taxon>
        <taxon>Craniata</taxon>
        <taxon>Vertebrata</taxon>
        <taxon>Euteleostomi</taxon>
        <taxon>Amphibia</taxon>
        <taxon>Batrachia</taxon>
        <taxon>Caudata</taxon>
        <taxon>Salamandroidea</taxon>
        <taxon>Salamandridae</taxon>
        <taxon>Pleurodelinae</taxon>
        <taxon>Pleurodeles</taxon>
    </lineage>
</organism>
<protein>
    <submittedName>
        <fullName evidence="1">Uncharacterized protein</fullName>
    </submittedName>
</protein>
<dbReference type="EMBL" id="JANPWB010000010">
    <property type="protein sequence ID" value="KAJ1141130.1"/>
    <property type="molecule type" value="Genomic_DNA"/>
</dbReference>